<dbReference type="PANTHER" id="PTHR11113:SF14">
    <property type="entry name" value="N-ACETYLGLUCOSAMINE-6-PHOSPHATE DEACETYLASE"/>
    <property type="match status" value="1"/>
</dbReference>
<dbReference type="AlphaFoldDB" id="A0A517NL74"/>
<dbReference type="SUPFAM" id="SSF51556">
    <property type="entry name" value="Metallo-dependent hydrolases"/>
    <property type="match status" value="1"/>
</dbReference>
<dbReference type="OrthoDB" id="9776488at2"/>
<dbReference type="EC" id="3.5.1.25" evidence="3"/>
<evidence type="ECO:0000256" key="1">
    <source>
        <dbReference type="ARBA" id="ARBA00010716"/>
    </source>
</evidence>
<organism evidence="3 4">
    <name type="scientific">Rubripirellula lacrimiformis</name>
    <dbReference type="NCBI Taxonomy" id="1930273"/>
    <lineage>
        <taxon>Bacteria</taxon>
        <taxon>Pseudomonadati</taxon>
        <taxon>Planctomycetota</taxon>
        <taxon>Planctomycetia</taxon>
        <taxon>Pirellulales</taxon>
        <taxon>Pirellulaceae</taxon>
        <taxon>Rubripirellula</taxon>
    </lineage>
</organism>
<evidence type="ECO:0000256" key="2">
    <source>
        <dbReference type="ARBA" id="ARBA00022801"/>
    </source>
</evidence>
<keyword evidence="2 3" id="KW-0378">Hydrolase</keyword>
<dbReference type="GO" id="GO:0008448">
    <property type="term" value="F:N-acetylglucosamine-6-phosphate deacetylase activity"/>
    <property type="evidence" value="ECO:0007669"/>
    <property type="project" value="UniProtKB-EC"/>
</dbReference>
<gene>
    <name evidence="3" type="primary">nagA_3</name>
    <name evidence="3" type="ORF">K227x_63130</name>
</gene>
<reference evidence="3 4" key="1">
    <citation type="submission" date="2019-02" db="EMBL/GenBank/DDBJ databases">
        <title>Deep-cultivation of Planctomycetes and their phenomic and genomic characterization uncovers novel biology.</title>
        <authorList>
            <person name="Wiegand S."/>
            <person name="Jogler M."/>
            <person name="Boedeker C."/>
            <person name="Pinto D."/>
            <person name="Vollmers J."/>
            <person name="Rivas-Marin E."/>
            <person name="Kohn T."/>
            <person name="Peeters S.H."/>
            <person name="Heuer A."/>
            <person name="Rast P."/>
            <person name="Oberbeckmann S."/>
            <person name="Bunk B."/>
            <person name="Jeske O."/>
            <person name="Meyerdierks A."/>
            <person name="Storesund J.E."/>
            <person name="Kallscheuer N."/>
            <person name="Luecker S."/>
            <person name="Lage O.M."/>
            <person name="Pohl T."/>
            <person name="Merkel B.J."/>
            <person name="Hornburger P."/>
            <person name="Mueller R.-W."/>
            <person name="Bruemmer F."/>
            <person name="Labrenz M."/>
            <person name="Spormann A.M."/>
            <person name="Op den Camp H."/>
            <person name="Overmann J."/>
            <person name="Amann R."/>
            <person name="Jetten M.S.M."/>
            <person name="Mascher T."/>
            <person name="Medema M.H."/>
            <person name="Devos D.P."/>
            <person name="Kaster A.-K."/>
            <person name="Ovreas L."/>
            <person name="Rohde M."/>
            <person name="Galperin M.Y."/>
            <person name="Jogler C."/>
        </authorList>
    </citation>
    <scope>NUCLEOTIDE SEQUENCE [LARGE SCALE GENOMIC DNA]</scope>
    <source>
        <strain evidence="3 4">K22_7</strain>
    </source>
</reference>
<name>A0A517NL74_9BACT</name>
<dbReference type="RefSeq" id="WP_145176472.1">
    <property type="nucleotide sequence ID" value="NZ_CP036525.1"/>
</dbReference>
<proteinExistence type="inferred from homology"/>
<dbReference type="PANTHER" id="PTHR11113">
    <property type="entry name" value="N-ACETYLGLUCOSAMINE-6-PHOSPHATE DEACETYLASE"/>
    <property type="match status" value="1"/>
</dbReference>
<protein>
    <submittedName>
        <fullName evidence="3">N-acetylglucosamine-6-phosphate deacetylase</fullName>
        <ecNumber evidence="3">3.5.1.25</ecNumber>
    </submittedName>
</protein>
<keyword evidence="4" id="KW-1185">Reference proteome</keyword>
<dbReference type="EMBL" id="CP036525">
    <property type="protein sequence ID" value="QDT07884.1"/>
    <property type="molecule type" value="Genomic_DNA"/>
</dbReference>
<comment type="similarity">
    <text evidence="1">Belongs to the metallo-dependent hydrolases superfamily. NagA family.</text>
</comment>
<evidence type="ECO:0000313" key="3">
    <source>
        <dbReference type="EMBL" id="QDT07884.1"/>
    </source>
</evidence>
<sequence>MTGFIDLQVNGYAGVDFNDEHVSDQQWLDVCARLTADGVDKILATVITAPIDRMIARIERIAIAMETFPEVARMVAGIHVEGPFISPVAGFVGAHPTAAVMPADVATADRLLDAGRGHVRLLTLAPECDAGARLVRHLSDQGIVVAGGHSDASLDQLQQAVDQGMSLYTHLGNGCPSQLNRHDNIIQRVIRLSDQMYVSLIADGHHVPNFALANYLRCIPHDRVIIVTDAINAAGLGPGKYSLAGQRVEVDPDGAAWAEGRQHFAGCATPMQTMAEILRDQLGVGDELVDRWTRVNPGRLLG</sequence>
<dbReference type="Proteomes" id="UP000318538">
    <property type="component" value="Chromosome"/>
</dbReference>
<evidence type="ECO:0000313" key="4">
    <source>
        <dbReference type="Proteomes" id="UP000318538"/>
    </source>
</evidence>
<dbReference type="InterPro" id="IPR032466">
    <property type="entry name" value="Metal_Hydrolase"/>
</dbReference>
<dbReference type="KEGG" id="rlc:K227x_63130"/>
<dbReference type="Gene3D" id="3.20.20.140">
    <property type="entry name" value="Metal-dependent hydrolases"/>
    <property type="match status" value="1"/>
</dbReference>
<dbReference type="GO" id="GO:0006046">
    <property type="term" value="P:N-acetylglucosamine catabolic process"/>
    <property type="evidence" value="ECO:0007669"/>
    <property type="project" value="TreeGrafter"/>
</dbReference>
<accession>A0A517NL74</accession>